<dbReference type="SUPFAM" id="SSF49785">
    <property type="entry name" value="Galactose-binding domain-like"/>
    <property type="match status" value="2"/>
</dbReference>
<dbReference type="eggNOG" id="ENOG502QU9M">
    <property type="taxonomic scope" value="Eukaryota"/>
</dbReference>
<dbReference type="InParanoid" id="C3ZM75"/>
<feature type="domain" description="F5/8 type C" evidence="2">
    <location>
        <begin position="158"/>
        <end position="305"/>
    </location>
</feature>
<name>C3ZM75_BRAFL</name>
<evidence type="ECO:0000256" key="1">
    <source>
        <dbReference type="ARBA" id="ARBA00023157"/>
    </source>
</evidence>
<reference evidence="3" key="1">
    <citation type="journal article" date="2008" name="Nature">
        <title>The amphioxus genome and the evolution of the chordate karyotype.</title>
        <authorList>
            <consortium name="US DOE Joint Genome Institute (JGI-PGF)"/>
            <person name="Putnam N.H."/>
            <person name="Butts T."/>
            <person name="Ferrier D.E.K."/>
            <person name="Furlong R.F."/>
            <person name="Hellsten U."/>
            <person name="Kawashima T."/>
            <person name="Robinson-Rechavi M."/>
            <person name="Shoguchi E."/>
            <person name="Terry A."/>
            <person name="Yu J.-K."/>
            <person name="Benito-Gutierrez E.L."/>
            <person name="Dubchak I."/>
            <person name="Garcia-Fernandez J."/>
            <person name="Gibson-Brown J.J."/>
            <person name="Grigoriev I.V."/>
            <person name="Horton A.C."/>
            <person name="de Jong P.J."/>
            <person name="Jurka J."/>
            <person name="Kapitonov V.V."/>
            <person name="Kohara Y."/>
            <person name="Kuroki Y."/>
            <person name="Lindquist E."/>
            <person name="Lucas S."/>
            <person name="Osoegawa K."/>
            <person name="Pennacchio L.A."/>
            <person name="Salamov A.A."/>
            <person name="Satou Y."/>
            <person name="Sauka-Spengler T."/>
            <person name="Schmutz J."/>
            <person name="Shin-I T."/>
            <person name="Toyoda A."/>
            <person name="Bronner-Fraser M."/>
            <person name="Fujiyama A."/>
            <person name="Holland L.Z."/>
            <person name="Holland P.W.H."/>
            <person name="Satoh N."/>
            <person name="Rokhsar D.S."/>
        </authorList>
    </citation>
    <scope>NUCLEOTIDE SEQUENCE [LARGE SCALE GENOMIC DNA]</scope>
    <source>
        <strain evidence="3">S238N-H82</strain>
        <tissue evidence="3">Testes</tissue>
    </source>
</reference>
<dbReference type="InterPro" id="IPR000421">
    <property type="entry name" value="FA58C"/>
</dbReference>
<sequence>LACDLPLGMESGHIRDASISVSSQHSDGACSGVQGRLNSAVNHAWCAGALTPGQWIQVGTVDLGHATVSGVITQGRRGTAQYVTSYRLSFSEDGNSWTTYKDRDGSDKIFTGNTDRNSPVTNVLRPPVSTRYIRFAAQTWHGHVSMRVEVLGCMDTGCLKPLGMENGDIKDSSITYSSFYVNAHSKHPRLNTNIGYGGWLTGVNAAGQWLQVDLGGAAKVQGVITEGRAGHNQWVESYKLQFSWDGSSWTTYKDSDGSDKVFTGNKNWHTEVANILRPPASTRYIRFVVQTWHRRQSLRVEILGC</sequence>
<dbReference type="Gene3D" id="2.60.120.260">
    <property type="entry name" value="Galactose-binding domain-like"/>
    <property type="match status" value="2"/>
</dbReference>
<dbReference type="PROSITE" id="PS50022">
    <property type="entry name" value="FA58C_3"/>
    <property type="match status" value="2"/>
</dbReference>
<evidence type="ECO:0000313" key="3">
    <source>
        <dbReference type="EMBL" id="EEN46331.1"/>
    </source>
</evidence>
<accession>C3ZM75</accession>
<dbReference type="FunFam" id="2.60.120.260:FF:000002">
    <property type="entry name" value="Coagulation factor VIII"/>
    <property type="match status" value="2"/>
</dbReference>
<evidence type="ECO:0000259" key="2">
    <source>
        <dbReference type="PROSITE" id="PS50022"/>
    </source>
</evidence>
<feature type="domain" description="F5/8 type C" evidence="2">
    <location>
        <begin position="3"/>
        <end position="153"/>
    </location>
</feature>
<keyword evidence="1" id="KW-1015">Disulfide bond</keyword>
<dbReference type="CDD" id="cd00057">
    <property type="entry name" value="FA58C"/>
    <property type="match status" value="2"/>
</dbReference>
<dbReference type="PANTHER" id="PTHR24543">
    <property type="entry name" value="MULTICOPPER OXIDASE-RELATED"/>
    <property type="match status" value="1"/>
</dbReference>
<organism>
    <name type="scientific">Branchiostoma floridae</name>
    <name type="common">Florida lancelet</name>
    <name type="synonym">Amphioxus</name>
    <dbReference type="NCBI Taxonomy" id="7739"/>
    <lineage>
        <taxon>Eukaryota</taxon>
        <taxon>Metazoa</taxon>
        <taxon>Chordata</taxon>
        <taxon>Cephalochordata</taxon>
        <taxon>Leptocardii</taxon>
        <taxon>Amphioxiformes</taxon>
        <taxon>Branchiostomatidae</taxon>
        <taxon>Branchiostoma</taxon>
    </lineage>
</organism>
<dbReference type="EMBL" id="GG666644">
    <property type="protein sequence ID" value="EEN46331.1"/>
    <property type="molecule type" value="Genomic_DNA"/>
</dbReference>
<dbReference type="Pfam" id="PF00754">
    <property type="entry name" value="F5_F8_type_C"/>
    <property type="match status" value="2"/>
</dbReference>
<protein>
    <recommendedName>
        <fullName evidence="2">F5/8 type C domain-containing protein</fullName>
    </recommendedName>
</protein>
<feature type="non-terminal residue" evidence="3">
    <location>
        <position position="305"/>
    </location>
</feature>
<dbReference type="AlphaFoldDB" id="C3ZM75"/>
<proteinExistence type="predicted"/>
<dbReference type="InterPro" id="IPR008979">
    <property type="entry name" value="Galactose-bd-like_sf"/>
</dbReference>
<dbReference type="FunCoup" id="C3ZM75">
    <property type="interactions" value="29"/>
</dbReference>
<dbReference type="SMART" id="SM00231">
    <property type="entry name" value="FA58C"/>
    <property type="match status" value="2"/>
</dbReference>
<gene>
    <name evidence="3" type="ORF">BRAFLDRAFT_216292</name>
</gene>
<feature type="non-terminal residue" evidence="3">
    <location>
        <position position="1"/>
    </location>
</feature>
<dbReference type="PANTHER" id="PTHR24543:SF291">
    <property type="entry name" value="SMOKE ALARM, ISOFORM D"/>
    <property type="match status" value="1"/>
</dbReference>